<dbReference type="InterPro" id="IPR005467">
    <property type="entry name" value="His_kinase_dom"/>
</dbReference>
<dbReference type="SMART" id="SM00387">
    <property type="entry name" value="HATPase_c"/>
    <property type="match status" value="1"/>
</dbReference>
<dbReference type="EC" id="2.7.13.3" evidence="2"/>
<keyword evidence="7" id="KW-0175">Coiled coil</keyword>
<keyword evidence="5 11" id="KW-0418">Kinase</keyword>
<dbReference type="SUPFAM" id="SSF47384">
    <property type="entry name" value="Homodimeric domain of signal transducing histidine kinase"/>
    <property type="match status" value="1"/>
</dbReference>
<dbReference type="CDD" id="cd00082">
    <property type="entry name" value="HisKA"/>
    <property type="match status" value="1"/>
</dbReference>
<dbReference type="CDD" id="cd00156">
    <property type="entry name" value="REC"/>
    <property type="match status" value="1"/>
</dbReference>
<evidence type="ECO:0000256" key="2">
    <source>
        <dbReference type="ARBA" id="ARBA00012438"/>
    </source>
</evidence>
<keyword evidence="8" id="KW-0472">Membrane</keyword>
<feature type="transmembrane region" description="Helical" evidence="8">
    <location>
        <begin position="74"/>
        <end position="93"/>
    </location>
</feature>
<dbReference type="KEGG" id="cpi:Cpin_3173"/>
<evidence type="ECO:0000256" key="5">
    <source>
        <dbReference type="ARBA" id="ARBA00022777"/>
    </source>
</evidence>
<dbReference type="InterPro" id="IPR003661">
    <property type="entry name" value="HisK_dim/P_dom"/>
</dbReference>
<dbReference type="OrthoDB" id="636661at2"/>
<evidence type="ECO:0000256" key="4">
    <source>
        <dbReference type="ARBA" id="ARBA00022679"/>
    </source>
</evidence>
<dbReference type="Gene3D" id="3.30.565.10">
    <property type="entry name" value="Histidine kinase-like ATPase, C-terminal domain"/>
    <property type="match status" value="1"/>
</dbReference>
<evidence type="ECO:0000256" key="8">
    <source>
        <dbReference type="SAM" id="Phobius"/>
    </source>
</evidence>
<dbReference type="PRINTS" id="PR00344">
    <property type="entry name" value="BCTRLSENSOR"/>
</dbReference>
<dbReference type="GO" id="GO:0005886">
    <property type="term" value="C:plasma membrane"/>
    <property type="evidence" value="ECO:0007669"/>
    <property type="project" value="TreeGrafter"/>
</dbReference>
<dbReference type="PANTHER" id="PTHR43047">
    <property type="entry name" value="TWO-COMPONENT HISTIDINE PROTEIN KINASE"/>
    <property type="match status" value="1"/>
</dbReference>
<reference evidence="11 12" key="2">
    <citation type="journal article" date="2010" name="Stand. Genomic Sci.">
        <title>Complete genome sequence of Chitinophaga pinensis type strain (UQM 2034).</title>
        <authorList>
            <person name="Glavina Del Rio T."/>
            <person name="Abt B."/>
            <person name="Spring S."/>
            <person name="Lapidus A."/>
            <person name="Nolan M."/>
            <person name="Tice H."/>
            <person name="Copeland A."/>
            <person name="Cheng J.F."/>
            <person name="Chen F."/>
            <person name="Bruce D."/>
            <person name="Goodwin L."/>
            <person name="Pitluck S."/>
            <person name="Ivanova N."/>
            <person name="Mavromatis K."/>
            <person name="Mikhailova N."/>
            <person name="Pati A."/>
            <person name="Chen A."/>
            <person name="Palaniappan K."/>
            <person name="Land M."/>
            <person name="Hauser L."/>
            <person name="Chang Y.J."/>
            <person name="Jeffries C.D."/>
            <person name="Chain P."/>
            <person name="Saunders E."/>
            <person name="Detter J.C."/>
            <person name="Brettin T."/>
            <person name="Rohde M."/>
            <person name="Goker M."/>
            <person name="Bristow J."/>
            <person name="Eisen J.A."/>
            <person name="Markowitz V."/>
            <person name="Hugenholtz P."/>
            <person name="Kyrpides N.C."/>
            <person name="Klenk H.P."/>
            <person name="Lucas S."/>
        </authorList>
    </citation>
    <scope>NUCLEOTIDE SEQUENCE [LARGE SCALE GENOMIC DNA]</scope>
    <source>
        <strain evidence="12">ATCC 43595 / DSM 2588 / LMG 13176 / NBRC 15968 / NCIMB 11800 / UQM 2034</strain>
    </source>
</reference>
<comment type="catalytic activity">
    <reaction evidence="1">
        <text>ATP + protein L-histidine = ADP + protein N-phospho-L-histidine.</text>
        <dbReference type="EC" id="2.7.13.3"/>
    </reaction>
</comment>
<dbReference type="RefSeq" id="WP_012790816.1">
    <property type="nucleotide sequence ID" value="NC_013132.1"/>
</dbReference>
<evidence type="ECO:0000259" key="9">
    <source>
        <dbReference type="PROSITE" id="PS50109"/>
    </source>
</evidence>
<dbReference type="InterPro" id="IPR036097">
    <property type="entry name" value="HisK_dim/P_sf"/>
</dbReference>
<dbReference type="Gene3D" id="3.40.50.2300">
    <property type="match status" value="1"/>
</dbReference>
<evidence type="ECO:0000256" key="1">
    <source>
        <dbReference type="ARBA" id="ARBA00000085"/>
    </source>
</evidence>
<evidence type="ECO:0000256" key="6">
    <source>
        <dbReference type="PROSITE-ProRule" id="PRU00169"/>
    </source>
</evidence>
<feature type="transmembrane region" description="Helical" evidence="8">
    <location>
        <begin position="47"/>
        <end position="68"/>
    </location>
</feature>
<feature type="domain" description="Response regulatory" evidence="10">
    <location>
        <begin position="485"/>
        <end position="599"/>
    </location>
</feature>
<evidence type="ECO:0000259" key="10">
    <source>
        <dbReference type="PROSITE" id="PS50110"/>
    </source>
</evidence>
<evidence type="ECO:0000313" key="12">
    <source>
        <dbReference type="Proteomes" id="UP000002215"/>
    </source>
</evidence>
<dbReference type="SUPFAM" id="SSF52172">
    <property type="entry name" value="CheY-like"/>
    <property type="match status" value="1"/>
</dbReference>
<gene>
    <name evidence="11" type="ordered locus">Cpin_3173</name>
</gene>
<feature type="transmembrane region" description="Helical" evidence="8">
    <location>
        <begin position="125"/>
        <end position="144"/>
    </location>
</feature>
<keyword evidence="4" id="KW-0808">Transferase</keyword>
<dbReference type="Pfam" id="PF02518">
    <property type="entry name" value="HATPase_c"/>
    <property type="match status" value="1"/>
</dbReference>
<feature type="transmembrane region" description="Helical" evidence="8">
    <location>
        <begin position="151"/>
        <end position="170"/>
    </location>
</feature>
<evidence type="ECO:0000256" key="7">
    <source>
        <dbReference type="SAM" id="Coils"/>
    </source>
</evidence>
<dbReference type="InterPro" id="IPR004358">
    <property type="entry name" value="Sig_transdc_His_kin-like_C"/>
</dbReference>
<accession>A0A979G4N4</accession>
<dbReference type="AlphaFoldDB" id="A0A979G4N4"/>
<dbReference type="EMBL" id="CP001699">
    <property type="protein sequence ID" value="ACU60640.1"/>
    <property type="molecule type" value="Genomic_DNA"/>
</dbReference>
<feature type="coiled-coil region" evidence="7">
    <location>
        <begin position="202"/>
        <end position="229"/>
    </location>
</feature>
<keyword evidence="3 6" id="KW-0597">Phosphoprotein</keyword>
<dbReference type="SMART" id="SM00388">
    <property type="entry name" value="HisKA"/>
    <property type="match status" value="1"/>
</dbReference>
<dbReference type="PROSITE" id="PS50110">
    <property type="entry name" value="RESPONSE_REGULATORY"/>
    <property type="match status" value="1"/>
</dbReference>
<dbReference type="InterPro" id="IPR001789">
    <property type="entry name" value="Sig_transdc_resp-reg_receiver"/>
</dbReference>
<dbReference type="Gene3D" id="1.10.287.130">
    <property type="match status" value="1"/>
</dbReference>
<proteinExistence type="predicted"/>
<evidence type="ECO:0000313" key="11">
    <source>
        <dbReference type="EMBL" id="ACU60640.1"/>
    </source>
</evidence>
<dbReference type="PANTHER" id="PTHR43047:SF72">
    <property type="entry name" value="OSMOSENSING HISTIDINE PROTEIN KINASE SLN1"/>
    <property type="match status" value="1"/>
</dbReference>
<dbReference type="SUPFAM" id="SSF55874">
    <property type="entry name" value="ATPase domain of HSP90 chaperone/DNA topoisomerase II/histidine kinase"/>
    <property type="match status" value="1"/>
</dbReference>
<dbReference type="Proteomes" id="UP000002215">
    <property type="component" value="Chromosome"/>
</dbReference>
<protein>
    <recommendedName>
        <fullName evidence="2">histidine kinase</fullName>
        <ecNumber evidence="2">2.7.13.3</ecNumber>
    </recommendedName>
</protein>
<name>A0A979G4N4_CHIPD</name>
<keyword evidence="8" id="KW-0812">Transmembrane</keyword>
<dbReference type="PROSITE" id="PS50109">
    <property type="entry name" value="HIS_KIN"/>
    <property type="match status" value="1"/>
</dbReference>
<dbReference type="SMART" id="SM00448">
    <property type="entry name" value="REC"/>
    <property type="match status" value="1"/>
</dbReference>
<reference evidence="12" key="1">
    <citation type="submission" date="2009-08" db="EMBL/GenBank/DDBJ databases">
        <title>The complete genome of Chitinophaga pinensis DSM 2588.</title>
        <authorList>
            <consortium name="US DOE Joint Genome Institute (JGI-PGF)"/>
            <person name="Lucas S."/>
            <person name="Copeland A."/>
            <person name="Lapidus A."/>
            <person name="Glavina del Rio T."/>
            <person name="Dalin E."/>
            <person name="Tice H."/>
            <person name="Bruce D."/>
            <person name="Goodwin L."/>
            <person name="Pitluck S."/>
            <person name="Kyrpides N."/>
            <person name="Mavromatis K."/>
            <person name="Ivanova N."/>
            <person name="Mikhailova N."/>
            <person name="Sims D."/>
            <person name="Meinche L."/>
            <person name="Brettin T."/>
            <person name="Detter J.C."/>
            <person name="Han C."/>
            <person name="Larimer F."/>
            <person name="Land M."/>
            <person name="Hauser L."/>
            <person name="Markowitz V."/>
            <person name="Cheng J.-F."/>
            <person name="Hugenholtz P."/>
            <person name="Woyke T."/>
            <person name="Wu D."/>
            <person name="Spring S."/>
            <person name="Klenk H.-P."/>
            <person name="Eisen J.A."/>
        </authorList>
    </citation>
    <scope>NUCLEOTIDE SEQUENCE [LARGE SCALE GENOMIC DNA]</scope>
    <source>
        <strain evidence="12">ATCC 43595 / DSM 2588 / LMG 13176 / NBRC 15968 / NCIMB 11800 / UQM 2034</strain>
    </source>
</reference>
<dbReference type="GO" id="GO:0000155">
    <property type="term" value="F:phosphorelay sensor kinase activity"/>
    <property type="evidence" value="ECO:0007669"/>
    <property type="project" value="InterPro"/>
</dbReference>
<feature type="modified residue" description="4-aspartylphosphate" evidence="6">
    <location>
        <position position="534"/>
    </location>
</feature>
<evidence type="ECO:0000256" key="3">
    <source>
        <dbReference type="ARBA" id="ARBA00022553"/>
    </source>
</evidence>
<feature type="domain" description="Histidine kinase" evidence="9">
    <location>
        <begin position="229"/>
        <end position="448"/>
    </location>
</feature>
<sequence>MKSPGKVLSVVTLTGKLKLLLQHFVRPIVRAGENSVPEKERSALRNFNIIAAVTGMMVIVFGGIIYSIVPSTPFLIALILEASAFATLICLNYRGKYHYSKIGMYLTHCFSAVYFGAWLGEAMPVELIAAFLFVYLIGSSCQVYKAWESRAGFIAATIALWVVVYLNRSFKFIPAQHFPPEFLPIVTILCCGGMMVLMLFVTVNMIRQNDRLKQEAEEASLQKTNYVHETSHELRTPLNTIIGNTELLLDWERQLLTLRDGEAILEVINHLHDGGTIMRDIINNQLDMAKIEAGKFNELSLSEFSLHDLLDRSIDQHASLAKGKGVRIVRSYDRRVEEVKSDRLFILKITNNLLSNAIKFTLNNSEVTISTRLRGEEMELSFTNQSYVPEDKAALLFEQFHSERNLQTAGTGLGLAITKKLVEYLHGSVSVHTGPTHTRFTVRLPYVKAVAGDAAGTPAPEKLVVTPSNAVPVAEAPTQPLAGVKILIAEDDMMNQKLLEKILTLAGAQVACADTAEQAISQLAVYHPDVIISDHHMPGMGGIGLLEYLRHVHLHTPVIIASGSTSEEHVAHFQKAGAAAHILKPIDRNLLLAILSDVLEKYAEIL</sequence>
<feature type="transmembrane region" description="Helical" evidence="8">
    <location>
        <begin position="182"/>
        <end position="203"/>
    </location>
</feature>
<dbReference type="InterPro" id="IPR036890">
    <property type="entry name" value="HATPase_C_sf"/>
</dbReference>
<dbReference type="InterPro" id="IPR003594">
    <property type="entry name" value="HATPase_dom"/>
</dbReference>
<dbReference type="GO" id="GO:0009927">
    <property type="term" value="F:histidine phosphotransfer kinase activity"/>
    <property type="evidence" value="ECO:0007669"/>
    <property type="project" value="TreeGrafter"/>
</dbReference>
<dbReference type="Pfam" id="PF00072">
    <property type="entry name" value="Response_reg"/>
    <property type="match status" value="1"/>
</dbReference>
<dbReference type="InterPro" id="IPR011006">
    <property type="entry name" value="CheY-like_superfamily"/>
</dbReference>
<dbReference type="Pfam" id="PF00512">
    <property type="entry name" value="HisKA"/>
    <property type="match status" value="1"/>
</dbReference>
<organism evidence="11 12">
    <name type="scientific">Chitinophaga pinensis (strain ATCC 43595 / DSM 2588 / LMG 13176 / NBRC 15968 / NCIMB 11800 / UQM 2034)</name>
    <dbReference type="NCBI Taxonomy" id="485918"/>
    <lineage>
        <taxon>Bacteria</taxon>
        <taxon>Pseudomonadati</taxon>
        <taxon>Bacteroidota</taxon>
        <taxon>Chitinophagia</taxon>
        <taxon>Chitinophagales</taxon>
        <taxon>Chitinophagaceae</taxon>
        <taxon>Chitinophaga</taxon>
    </lineage>
</organism>
<keyword evidence="8" id="KW-1133">Transmembrane helix</keyword>